<dbReference type="GO" id="GO:0047617">
    <property type="term" value="F:fatty acyl-CoA hydrolase activity"/>
    <property type="evidence" value="ECO:0007669"/>
    <property type="project" value="TreeGrafter"/>
</dbReference>
<dbReference type="Pfam" id="PF13279">
    <property type="entry name" value="4HBT_2"/>
    <property type="match status" value="1"/>
</dbReference>
<dbReference type="Proteomes" id="UP001055111">
    <property type="component" value="Unassembled WGS sequence"/>
</dbReference>
<comment type="caution">
    <text evidence="1">The sequence shown here is derived from an EMBL/GenBank/DDBJ whole genome shotgun (WGS) entry which is preliminary data.</text>
</comment>
<proteinExistence type="predicted"/>
<dbReference type="RefSeq" id="WP_238216659.1">
    <property type="nucleotide sequence ID" value="NZ_BPUS01000022.1"/>
</dbReference>
<dbReference type="EMBL" id="BPUS01000022">
    <property type="protein sequence ID" value="GJH29378.1"/>
    <property type="molecule type" value="Genomic_DNA"/>
</dbReference>
<gene>
    <name evidence="1" type="ORF">CBA19CS42_32700</name>
</gene>
<reference evidence="1" key="1">
    <citation type="submission" date="2022-09" db="EMBL/GenBank/DDBJ databases">
        <title>Isolation and characterization of 3-chlorobenzoate degrading bacteria from soils in Shizuoka.</title>
        <authorList>
            <person name="Ifat A."/>
            <person name="Ogawa N."/>
            <person name="Kimbara K."/>
            <person name="Moriuchi R."/>
            <person name="Dohra H."/>
            <person name="Shintani M."/>
        </authorList>
    </citation>
    <scope>NUCLEOTIDE SEQUENCE</scope>
    <source>
        <strain evidence="1">19CS4-2</strain>
    </source>
</reference>
<dbReference type="AlphaFoldDB" id="A0AA37IHF3"/>
<dbReference type="PANTHER" id="PTHR31793">
    <property type="entry name" value="4-HYDROXYBENZOYL-COA THIOESTERASE FAMILY MEMBER"/>
    <property type="match status" value="1"/>
</dbReference>
<dbReference type="InterPro" id="IPR029069">
    <property type="entry name" value="HotDog_dom_sf"/>
</dbReference>
<dbReference type="Gene3D" id="3.10.129.10">
    <property type="entry name" value="Hotdog Thioesterase"/>
    <property type="match status" value="1"/>
</dbReference>
<name>A0AA37IHF3_9BURK</name>
<organism evidence="1 2">
    <name type="scientific">Caballeronia novacaledonica</name>
    <dbReference type="NCBI Taxonomy" id="1544861"/>
    <lineage>
        <taxon>Bacteria</taxon>
        <taxon>Pseudomonadati</taxon>
        <taxon>Pseudomonadota</taxon>
        <taxon>Betaproteobacteria</taxon>
        <taxon>Burkholderiales</taxon>
        <taxon>Burkholderiaceae</taxon>
        <taxon>Caballeronia</taxon>
    </lineage>
</organism>
<dbReference type="CDD" id="cd00586">
    <property type="entry name" value="4HBT"/>
    <property type="match status" value="1"/>
</dbReference>
<evidence type="ECO:0000313" key="1">
    <source>
        <dbReference type="EMBL" id="GJH29378.1"/>
    </source>
</evidence>
<sequence length="137" mass="15416">MTFRVQKSVRFHHCDPAGIVFYPQYFVMFHELLEDWFTDGLGIRYSELIGNQRRGIPTVKMDVDFIQASKLGDLLTFSLVVVKVGGSSIALRLSAEKDGAPCVRIEQVIVLCDLDSLKPVRVDNVLRKKMLGFSLPG</sequence>
<protein>
    <submittedName>
        <fullName evidence="1">Acyl-CoA thioesterase</fullName>
    </submittedName>
</protein>
<accession>A0AA37IHF3</accession>
<evidence type="ECO:0000313" key="2">
    <source>
        <dbReference type="Proteomes" id="UP001055111"/>
    </source>
</evidence>
<dbReference type="PANTHER" id="PTHR31793:SF24">
    <property type="entry name" value="LONG-CHAIN ACYL-COA THIOESTERASE FADM"/>
    <property type="match status" value="1"/>
</dbReference>
<dbReference type="SUPFAM" id="SSF54637">
    <property type="entry name" value="Thioesterase/thiol ester dehydrase-isomerase"/>
    <property type="match status" value="1"/>
</dbReference>
<dbReference type="InterPro" id="IPR050563">
    <property type="entry name" value="4-hydroxybenzoyl-CoA_TE"/>
</dbReference>